<dbReference type="EMBL" id="LR134148">
    <property type="protein sequence ID" value="VEA38948.1"/>
    <property type="molecule type" value="Genomic_DNA"/>
</dbReference>
<dbReference type="AlphaFoldDB" id="A0A3S4F8J3"/>
<dbReference type="EC" id="3.2.1.28" evidence="1"/>
<gene>
    <name evidence="1" type="primary">treA_3</name>
    <name evidence="1" type="ORF">NCTC8271_03367</name>
</gene>
<proteinExistence type="predicted"/>
<organism evidence="1 2">
    <name type="scientific">Salmonella enterica I</name>
    <dbReference type="NCBI Taxonomy" id="59201"/>
    <lineage>
        <taxon>Bacteria</taxon>
        <taxon>Pseudomonadati</taxon>
        <taxon>Pseudomonadota</taxon>
        <taxon>Gammaproteobacteria</taxon>
        <taxon>Enterobacterales</taxon>
        <taxon>Enterobacteriaceae</taxon>
        <taxon>Salmonella</taxon>
    </lineage>
</organism>
<dbReference type="Proteomes" id="UP000273655">
    <property type="component" value="Chromosome 1"/>
</dbReference>
<evidence type="ECO:0000313" key="1">
    <source>
        <dbReference type="EMBL" id="VEA38948.1"/>
    </source>
</evidence>
<protein>
    <submittedName>
        <fullName evidence="1">Trehalase</fullName>
        <ecNumber evidence="1">3.2.1.28</ecNumber>
    </submittedName>
</protein>
<reference evidence="1 2" key="1">
    <citation type="submission" date="2018-12" db="EMBL/GenBank/DDBJ databases">
        <authorList>
            <consortium name="Pathogen Informatics"/>
        </authorList>
    </citation>
    <scope>NUCLEOTIDE SEQUENCE [LARGE SCALE GENOMIC DNA]</scope>
    <source>
        <strain evidence="1 2">NCTC8271</strain>
    </source>
</reference>
<keyword evidence="1" id="KW-0378">Hydrolase</keyword>
<dbReference type="GO" id="GO:0004555">
    <property type="term" value="F:alpha,alpha-trehalase activity"/>
    <property type="evidence" value="ECO:0007669"/>
    <property type="project" value="UniProtKB-EC"/>
</dbReference>
<name>A0A3S4F8J3_SALET</name>
<evidence type="ECO:0000313" key="2">
    <source>
        <dbReference type="Proteomes" id="UP000273655"/>
    </source>
</evidence>
<keyword evidence="1" id="KW-0326">Glycosidase</keyword>
<accession>A0A3S4F8J3</accession>
<sequence>MEVTWRFLTNVQHTYDREKKLVENMTSAVLEPAVAAANIPFRTALAGPTA</sequence>